<evidence type="ECO:0000256" key="1">
    <source>
        <dbReference type="SAM" id="MobiDB-lite"/>
    </source>
</evidence>
<organism evidence="2 3">
    <name type="scientific">Clonorchis sinensis</name>
    <name type="common">Chinese liver fluke</name>
    <dbReference type="NCBI Taxonomy" id="79923"/>
    <lineage>
        <taxon>Eukaryota</taxon>
        <taxon>Metazoa</taxon>
        <taxon>Spiralia</taxon>
        <taxon>Lophotrochozoa</taxon>
        <taxon>Platyhelminthes</taxon>
        <taxon>Trematoda</taxon>
        <taxon>Digenea</taxon>
        <taxon>Opisthorchiida</taxon>
        <taxon>Opisthorchiata</taxon>
        <taxon>Opisthorchiidae</taxon>
        <taxon>Clonorchis</taxon>
    </lineage>
</organism>
<dbReference type="AlphaFoldDB" id="G7YTW2"/>
<dbReference type="EMBL" id="DF144241">
    <property type="protein sequence ID" value="GAA56392.1"/>
    <property type="molecule type" value="Genomic_DNA"/>
</dbReference>
<protein>
    <submittedName>
        <fullName evidence="2">Uncharacterized protein</fullName>
    </submittedName>
</protein>
<keyword evidence="3" id="KW-1185">Reference proteome</keyword>
<sequence>MFSALYDVKLEGKKSKCRAYRQEQLVNMTSVLNTDASLPYNHDLFESLIVKKKNKDGWGGDLLLPYYNHSESYQSHDNRSEIPPNRSVLAGCRLEIRSLWTELDITWYDSRNIAIRCLDVTYYSHLVGTIHHKRKIQLDSDESPVKTKFELPRIQCLYNGYALNPTTRSFRKFVLASKLAYNLNVNTHGRRILAPQTSSVYPNGDQMHFVNVRLSERYWRRLLVRYSRPKKGETDRGLLKTFSNLTSPKQLKETTFTYSNPALTVRCWLVVVGRDHTPTDERDGTESPFEDVHIVFKPGSSPGYRFVSLSFEAVDQVAADWFTELGNRLANISSPLFLQKSRNNDNINFCYRSTRSGTLTKTTDENKCVTSWRYFADESGNMFQDCATLEKHKTSDEARGQSLGGRHLPDNSERSGNQKLGCSDNTLQNYCVYIEPTCPHISLNVTEQAPSAQFPQHHKPAYAIQAVYLSRASEAITLCNCILILLVLTMERVVVYRANLEYIRHWEAVPDRWTSLLSPLPGSRRKLKTFLTALAGNHSLVRYSKYCNTLLTKRSTLLIRLLKPPRLRTIINERFRCEIQLSLLSKLNSYVNKRTVESCQIAVQIELDQPLRSNFQNNHSNLFAQLIDESLQAIVHPQQSANPEKTISPVFRTQHTRKLGYCTYLMSPRKDEPGPELSERLRQTYSPTPTHTSYGSEKTIVEYLKTSQFH</sequence>
<feature type="region of interest" description="Disordered" evidence="1">
    <location>
        <begin position="397"/>
        <end position="420"/>
    </location>
</feature>
<reference key="2">
    <citation type="submission" date="2011-10" db="EMBL/GenBank/DDBJ databases">
        <title>The genome and transcriptome sequence of Clonorchis sinensis provide insights into the carcinogenic liver fluke.</title>
        <authorList>
            <person name="Wang X."/>
            <person name="Huang Y."/>
            <person name="Chen W."/>
            <person name="Liu H."/>
            <person name="Guo L."/>
            <person name="Chen Y."/>
            <person name="Luo F."/>
            <person name="Zhou W."/>
            <person name="Sun J."/>
            <person name="Mao Q."/>
            <person name="Liang P."/>
            <person name="Zhou C."/>
            <person name="Tian Y."/>
            <person name="Men J."/>
            <person name="Lv X."/>
            <person name="Huang L."/>
            <person name="Zhou J."/>
            <person name="Hu Y."/>
            <person name="Li R."/>
            <person name="Zhang F."/>
            <person name="Lei H."/>
            <person name="Li X."/>
            <person name="Hu X."/>
            <person name="Liang C."/>
            <person name="Xu J."/>
            <person name="Wu Z."/>
            <person name="Yu X."/>
        </authorList>
    </citation>
    <scope>NUCLEOTIDE SEQUENCE</scope>
    <source>
        <strain>Henan</strain>
    </source>
</reference>
<name>G7YTW2_CLOSI</name>
<evidence type="ECO:0000313" key="3">
    <source>
        <dbReference type="Proteomes" id="UP000008909"/>
    </source>
</evidence>
<reference evidence="2" key="1">
    <citation type="journal article" date="2011" name="Genome Biol.">
        <title>The draft genome of the carcinogenic human liver fluke Clonorchis sinensis.</title>
        <authorList>
            <person name="Wang X."/>
            <person name="Chen W."/>
            <person name="Huang Y."/>
            <person name="Sun J."/>
            <person name="Men J."/>
            <person name="Liu H."/>
            <person name="Luo F."/>
            <person name="Guo L."/>
            <person name="Lv X."/>
            <person name="Deng C."/>
            <person name="Zhou C."/>
            <person name="Fan Y."/>
            <person name="Li X."/>
            <person name="Huang L."/>
            <person name="Hu Y."/>
            <person name="Liang C."/>
            <person name="Hu X."/>
            <person name="Xu J."/>
            <person name="Yu X."/>
        </authorList>
    </citation>
    <scope>NUCLEOTIDE SEQUENCE [LARGE SCALE GENOMIC DNA]</scope>
    <source>
        <strain evidence="2">Henan</strain>
    </source>
</reference>
<accession>G7YTW2</accession>
<gene>
    <name evidence="2" type="ORF">CLF_110791</name>
</gene>
<evidence type="ECO:0000313" key="2">
    <source>
        <dbReference type="EMBL" id="GAA56392.1"/>
    </source>
</evidence>
<dbReference type="Proteomes" id="UP000008909">
    <property type="component" value="Unassembled WGS sequence"/>
</dbReference>
<proteinExistence type="predicted"/>